<evidence type="ECO:0000313" key="3">
    <source>
        <dbReference type="EMBL" id="KAF2438610.1"/>
    </source>
</evidence>
<keyword evidence="2" id="KW-0812">Transmembrane</keyword>
<feature type="transmembrane region" description="Helical" evidence="2">
    <location>
        <begin position="481"/>
        <end position="506"/>
    </location>
</feature>
<evidence type="ECO:0000256" key="1">
    <source>
        <dbReference type="SAM" id="MobiDB-lite"/>
    </source>
</evidence>
<comment type="caution">
    <text evidence="3">The sequence shown here is derived from an EMBL/GenBank/DDBJ whole genome shotgun (WGS) entry which is preliminary data.</text>
</comment>
<evidence type="ECO:0000313" key="4">
    <source>
        <dbReference type="Proteomes" id="UP000799764"/>
    </source>
</evidence>
<accession>A0A9P4P584</accession>
<feature type="transmembrane region" description="Helical" evidence="2">
    <location>
        <begin position="116"/>
        <end position="136"/>
    </location>
</feature>
<proteinExistence type="predicted"/>
<dbReference type="EMBL" id="MU001512">
    <property type="protein sequence ID" value="KAF2438610.1"/>
    <property type="molecule type" value="Genomic_DNA"/>
</dbReference>
<keyword evidence="4" id="KW-1185">Reference proteome</keyword>
<reference evidence="3" key="1">
    <citation type="journal article" date="2020" name="Stud. Mycol.">
        <title>101 Dothideomycetes genomes: a test case for predicting lifestyles and emergence of pathogens.</title>
        <authorList>
            <person name="Haridas S."/>
            <person name="Albert R."/>
            <person name="Binder M."/>
            <person name="Bloem J."/>
            <person name="Labutti K."/>
            <person name="Salamov A."/>
            <person name="Andreopoulos B."/>
            <person name="Baker S."/>
            <person name="Barry K."/>
            <person name="Bills G."/>
            <person name="Bluhm B."/>
            <person name="Cannon C."/>
            <person name="Castanera R."/>
            <person name="Culley D."/>
            <person name="Daum C."/>
            <person name="Ezra D."/>
            <person name="Gonzalez J."/>
            <person name="Henrissat B."/>
            <person name="Kuo A."/>
            <person name="Liang C."/>
            <person name="Lipzen A."/>
            <person name="Lutzoni F."/>
            <person name="Magnuson J."/>
            <person name="Mondo S."/>
            <person name="Nolan M."/>
            <person name="Ohm R."/>
            <person name="Pangilinan J."/>
            <person name="Park H.-J."/>
            <person name="Ramirez L."/>
            <person name="Alfaro M."/>
            <person name="Sun H."/>
            <person name="Tritt A."/>
            <person name="Yoshinaga Y."/>
            <person name="Zwiers L.-H."/>
            <person name="Turgeon B."/>
            <person name="Goodwin S."/>
            <person name="Spatafora J."/>
            <person name="Crous P."/>
            <person name="Grigoriev I."/>
        </authorList>
    </citation>
    <scope>NUCLEOTIDE SEQUENCE</scope>
    <source>
        <strain evidence="3">CBS 690.94</strain>
    </source>
</reference>
<keyword evidence="2" id="KW-1133">Transmembrane helix</keyword>
<sequence length="619" mass="69974">MEEGGDDWISQHVYTGFWINRTLDTPYGATLTLSRQSEGFLIAFLTVYVGFVGTSVWMIARFCLHFAFSARLRPDGIYHQRQVLLKNSKTAPEALQDAFYLLWAWRKRSKGGFWRVFPVVVGAATIASATAFASIFSSRVTEKGSNEVMLLGKGCEHNRSVKTDVEFKTLYQTWHIRAVDYLIQAQACYRDRLTSQPKRCQTHVRASLPYTLFSNATCPFANKVCRNSDENLRLESEPLDSFTDLGINHAPRFKLITHHNSSITYIRYKYGRLAMLNDDEVNNYVYQAQLKVARQNVSMSSFVEAGVPDYRLRLVQSWNDDATFLTPIPELNRTDADVFLVFLDQSDITYLNQTDDPWFRATLPVFYGEYKLYRPNEPATVLGCASQLHVCSSESPSDCVNTSLNENTTGASPIEQLPERLKMLWLLEEDRAAITGFKLALRKVFFGPEVFYLYSGMTPPSTQSTHPLAQAIILKMRTNEFYSFSVLGVSIVIFVGLMLMLVAAYIETIVASDSVTADQPNMQCLSGPATLHSIYSASHADEKLGVLDASDPRHTRLRPRDELEEELENPKSGTMLRASSEGEDEGRFYAREGASLDIQYSSGRDYRVMADESDLNKRS</sequence>
<dbReference type="Proteomes" id="UP000799764">
    <property type="component" value="Unassembled WGS sequence"/>
</dbReference>
<dbReference type="OrthoDB" id="3540210at2759"/>
<name>A0A9P4P584_9PLEO</name>
<feature type="transmembrane region" description="Helical" evidence="2">
    <location>
        <begin position="40"/>
        <end position="64"/>
    </location>
</feature>
<protein>
    <submittedName>
        <fullName evidence="3">Uncharacterized protein</fullName>
    </submittedName>
</protein>
<feature type="region of interest" description="Disordered" evidence="1">
    <location>
        <begin position="560"/>
        <end position="589"/>
    </location>
</feature>
<organism evidence="3 4">
    <name type="scientific">Karstenula rhodostoma CBS 690.94</name>
    <dbReference type="NCBI Taxonomy" id="1392251"/>
    <lineage>
        <taxon>Eukaryota</taxon>
        <taxon>Fungi</taxon>
        <taxon>Dikarya</taxon>
        <taxon>Ascomycota</taxon>
        <taxon>Pezizomycotina</taxon>
        <taxon>Dothideomycetes</taxon>
        <taxon>Pleosporomycetidae</taxon>
        <taxon>Pleosporales</taxon>
        <taxon>Massarineae</taxon>
        <taxon>Didymosphaeriaceae</taxon>
        <taxon>Karstenula</taxon>
    </lineage>
</organism>
<gene>
    <name evidence="3" type="ORF">P171DRAFT_491268</name>
</gene>
<dbReference type="AlphaFoldDB" id="A0A9P4P584"/>
<evidence type="ECO:0000256" key="2">
    <source>
        <dbReference type="SAM" id="Phobius"/>
    </source>
</evidence>
<keyword evidence="2" id="KW-0472">Membrane</keyword>